<keyword evidence="2 4" id="KW-0503">Monooxygenase</keyword>
<keyword evidence="1" id="KW-0560">Oxidoreductase</keyword>
<keyword evidence="5" id="KW-1185">Reference proteome</keyword>
<dbReference type="InterPro" id="IPR011251">
    <property type="entry name" value="Luciferase-like_dom"/>
</dbReference>
<dbReference type="SUPFAM" id="SSF51679">
    <property type="entry name" value="Bacterial luciferase-like"/>
    <property type="match status" value="1"/>
</dbReference>
<evidence type="ECO:0000256" key="2">
    <source>
        <dbReference type="ARBA" id="ARBA00023033"/>
    </source>
</evidence>
<comment type="caution">
    <text evidence="4">The sequence shown here is derived from an EMBL/GenBank/DDBJ whole genome shotgun (WGS) entry which is preliminary data.</text>
</comment>
<sequence length="348" mass="38505">MKFNLMSLGDLVTDPVTGVRSTNARRYKMFPEMAALAESAGFNGINMGEHHGIEYIYSAPPVVLGAIAERTTTLRLGTAVTLLANLDALRIAEDYATVDVLSDGRVDVVHGRGNFFASTYTLFGQSLDESAARFKENAELVDKLWTGDPVHWSGRFRASINGEALQPAPIQRARDCMWIGGGSSLESVELAARLGWKLMLPSAFGDPSFFVKVVDHYLATWEQCGHDWQPEIGAGWHVWVGSDSQSARAQWEPRYRAYHAWMNELLGVVNPSIPKQNQRPFNFEWLTTKGPAIVGSPDEVVDRISRLSEQLKVTTHLAYMDMGGMPEKELFSAIELFGSKVIPQLADA</sequence>
<dbReference type="GO" id="GO:0016705">
    <property type="term" value="F:oxidoreductase activity, acting on paired donors, with incorporation or reduction of molecular oxygen"/>
    <property type="evidence" value="ECO:0007669"/>
    <property type="project" value="InterPro"/>
</dbReference>
<reference evidence="4" key="2">
    <citation type="submission" date="2020-09" db="EMBL/GenBank/DDBJ databases">
        <authorList>
            <person name="Sun Q."/>
            <person name="Ohkuma M."/>
        </authorList>
    </citation>
    <scope>NUCLEOTIDE SEQUENCE</scope>
    <source>
        <strain evidence="4">JCM 3086</strain>
    </source>
</reference>
<dbReference type="GO" id="GO:0005829">
    <property type="term" value="C:cytosol"/>
    <property type="evidence" value="ECO:0007669"/>
    <property type="project" value="TreeGrafter"/>
</dbReference>
<evidence type="ECO:0000256" key="1">
    <source>
        <dbReference type="ARBA" id="ARBA00023002"/>
    </source>
</evidence>
<dbReference type="Pfam" id="PF00296">
    <property type="entry name" value="Bac_luciferase"/>
    <property type="match status" value="1"/>
</dbReference>
<dbReference type="PANTHER" id="PTHR30137:SF8">
    <property type="entry name" value="BLR5498 PROTEIN"/>
    <property type="match status" value="1"/>
</dbReference>
<dbReference type="EMBL" id="BMQA01000025">
    <property type="protein sequence ID" value="GGJ41211.1"/>
    <property type="molecule type" value="Genomic_DNA"/>
</dbReference>
<dbReference type="InterPro" id="IPR050766">
    <property type="entry name" value="Bact_Lucif_Oxidored"/>
</dbReference>
<evidence type="ECO:0000313" key="5">
    <source>
        <dbReference type="Proteomes" id="UP000657574"/>
    </source>
</evidence>
<evidence type="ECO:0000313" key="4">
    <source>
        <dbReference type="EMBL" id="GGJ41211.1"/>
    </source>
</evidence>
<dbReference type="RefSeq" id="WP_189314426.1">
    <property type="nucleotide sequence ID" value="NZ_BMQA01000025.1"/>
</dbReference>
<dbReference type="PANTHER" id="PTHR30137">
    <property type="entry name" value="LUCIFERASE-LIKE MONOOXYGENASE"/>
    <property type="match status" value="1"/>
</dbReference>
<dbReference type="InterPro" id="IPR036661">
    <property type="entry name" value="Luciferase-like_sf"/>
</dbReference>
<organism evidence="4 5">
    <name type="scientific">Streptomyces brasiliensis</name>
    <dbReference type="NCBI Taxonomy" id="1954"/>
    <lineage>
        <taxon>Bacteria</taxon>
        <taxon>Bacillati</taxon>
        <taxon>Actinomycetota</taxon>
        <taxon>Actinomycetes</taxon>
        <taxon>Kitasatosporales</taxon>
        <taxon>Streptomycetaceae</taxon>
        <taxon>Streptomyces</taxon>
    </lineage>
</organism>
<gene>
    <name evidence="4" type="ORF">GCM10010121_060340</name>
</gene>
<dbReference type="GO" id="GO:0004497">
    <property type="term" value="F:monooxygenase activity"/>
    <property type="evidence" value="ECO:0007669"/>
    <property type="project" value="UniProtKB-KW"/>
</dbReference>
<dbReference type="Proteomes" id="UP000657574">
    <property type="component" value="Unassembled WGS sequence"/>
</dbReference>
<name>A0A917L455_9ACTN</name>
<reference evidence="4" key="1">
    <citation type="journal article" date="2014" name="Int. J. Syst. Evol. Microbiol.">
        <title>Complete genome sequence of Corynebacterium casei LMG S-19264T (=DSM 44701T), isolated from a smear-ripened cheese.</title>
        <authorList>
            <consortium name="US DOE Joint Genome Institute (JGI-PGF)"/>
            <person name="Walter F."/>
            <person name="Albersmeier A."/>
            <person name="Kalinowski J."/>
            <person name="Ruckert C."/>
        </authorList>
    </citation>
    <scope>NUCLEOTIDE SEQUENCE</scope>
    <source>
        <strain evidence="4">JCM 3086</strain>
    </source>
</reference>
<feature type="domain" description="Luciferase-like" evidence="3">
    <location>
        <begin position="15"/>
        <end position="309"/>
    </location>
</feature>
<evidence type="ECO:0000259" key="3">
    <source>
        <dbReference type="Pfam" id="PF00296"/>
    </source>
</evidence>
<dbReference type="Gene3D" id="3.20.20.30">
    <property type="entry name" value="Luciferase-like domain"/>
    <property type="match status" value="1"/>
</dbReference>
<protein>
    <submittedName>
        <fullName evidence="4">Monooxygenase</fullName>
    </submittedName>
</protein>
<dbReference type="AlphaFoldDB" id="A0A917L455"/>
<proteinExistence type="predicted"/>
<accession>A0A917L455</accession>